<dbReference type="VEuPathDB" id="FungiDB:ASPZODRAFT_128840"/>
<dbReference type="GeneID" id="34608591"/>
<evidence type="ECO:0000313" key="1">
    <source>
        <dbReference type="EMBL" id="OJJ50215.1"/>
    </source>
</evidence>
<reference evidence="2" key="1">
    <citation type="journal article" date="2017" name="Genome Biol.">
        <title>Comparative genomics reveals high biological diversity and specific adaptations in the industrially and medically important fungal genus Aspergillus.</title>
        <authorList>
            <person name="de Vries R.P."/>
            <person name="Riley R."/>
            <person name="Wiebenga A."/>
            <person name="Aguilar-Osorio G."/>
            <person name="Amillis S."/>
            <person name="Uchima C.A."/>
            <person name="Anderluh G."/>
            <person name="Asadollahi M."/>
            <person name="Askin M."/>
            <person name="Barry K."/>
            <person name="Battaglia E."/>
            <person name="Bayram O."/>
            <person name="Benocci T."/>
            <person name="Braus-Stromeyer S.A."/>
            <person name="Caldana C."/>
            <person name="Canovas D."/>
            <person name="Cerqueira G.C."/>
            <person name="Chen F."/>
            <person name="Chen W."/>
            <person name="Choi C."/>
            <person name="Clum A."/>
            <person name="Dos Santos R.A."/>
            <person name="Damasio A.R."/>
            <person name="Diallinas G."/>
            <person name="Emri T."/>
            <person name="Fekete E."/>
            <person name="Flipphi M."/>
            <person name="Freyberg S."/>
            <person name="Gallo A."/>
            <person name="Gournas C."/>
            <person name="Habgood R."/>
            <person name="Hainaut M."/>
            <person name="Harispe M.L."/>
            <person name="Henrissat B."/>
            <person name="Hilden K.S."/>
            <person name="Hope R."/>
            <person name="Hossain A."/>
            <person name="Karabika E."/>
            <person name="Karaffa L."/>
            <person name="Karanyi Z."/>
            <person name="Krasevec N."/>
            <person name="Kuo A."/>
            <person name="Kusch H."/>
            <person name="LaButti K."/>
            <person name="Lagendijk E.L."/>
            <person name="Lapidus A."/>
            <person name="Levasseur A."/>
            <person name="Lindquist E."/>
            <person name="Lipzen A."/>
            <person name="Logrieco A.F."/>
            <person name="MacCabe A."/>
            <person name="Maekelae M.R."/>
            <person name="Malavazi I."/>
            <person name="Melin P."/>
            <person name="Meyer V."/>
            <person name="Mielnichuk N."/>
            <person name="Miskei M."/>
            <person name="Molnar A.P."/>
            <person name="Mule G."/>
            <person name="Ngan C.Y."/>
            <person name="Orejas M."/>
            <person name="Orosz E."/>
            <person name="Ouedraogo J.P."/>
            <person name="Overkamp K.M."/>
            <person name="Park H.-S."/>
            <person name="Perrone G."/>
            <person name="Piumi F."/>
            <person name="Punt P.J."/>
            <person name="Ram A.F."/>
            <person name="Ramon A."/>
            <person name="Rauscher S."/>
            <person name="Record E."/>
            <person name="Riano-Pachon D.M."/>
            <person name="Robert V."/>
            <person name="Roehrig J."/>
            <person name="Ruller R."/>
            <person name="Salamov A."/>
            <person name="Salih N.S."/>
            <person name="Samson R.A."/>
            <person name="Sandor E."/>
            <person name="Sanguinetti M."/>
            <person name="Schuetze T."/>
            <person name="Sepcic K."/>
            <person name="Shelest E."/>
            <person name="Sherlock G."/>
            <person name="Sophianopoulou V."/>
            <person name="Squina F.M."/>
            <person name="Sun H."/>
            <person name="Susca A."/>
            <person name="Todd R.B."/>
            <person name="Tsang A."/>
            <person name="Unkles S.E."/>
            <person name="van de Wiele N."/>
            <person name="van Rossen-Uffink D."/>
            <person name="Oliveira J.V."/>
            <person name="Vesth T.C."/>
            <person name="Visser J."/>
            <person name="Yu J.-H."/>
            <person name="Zhou M."/>
            <person name="Andersen M.R."/>
            <person name="Archer D.B."/>
            <person name="Baker S.E."/>
            <person name="Benoit I."/>
            <person name="Brakhage A.A."/>
            <person name="Braus G.H."/>
            <person name="Fischer R."/>
            <person name="Frisvad J.C."/>
            <person name="Goldman G.H."/>
            <person name="Houbraken J."/>
            <person name="Oakley B."/>
            <person name="Pocsi I."/>
            <person name="Scazzocchio C."/>
            <person name="Seiboth B."/>
            <person name="vanKuyk P.A."/>
            <person name="Wortman J."/>
            <person name="Dyer P.S."/>
            <person name="Grigoriev I.V."/>
        </authorList>
    </citation>
    <scope>NUCLEOTIDE SEQUENCE [LARGE SCALE GENOMIC DNA]</scope>
    <source>
        <strain evidence="2">CBS 506.65</strain>
    </source>
</reference>
<evidence type="ECO:0008006" key="3">
    <source>
        <dbReference type="Google" id="ProtNLM"/>
    </source>
</evidence>
<dbReference type="STRING" id="1073090.A0A1L9SSP6"/>
<dbReference type="PANTHER" id="PTHR43591:SF31">
    <property type="entry name" value="LAEA-LIKE, PUTATIVE (AFU_ORTHOLOGUE AFUA_8G01930)-RELATED"/>
    <property type="match status" value="1"/>
</dbReference>
<evidence type="ECO:0000313" key="2">
    <source>
        <dbReference type="Proteomes" id="UP000184188"/>
    </source>
</evidence>
<protein>
    <recommendedName>
        <fullName evidence="3">Methyltransferase domain-containing protein</fullName>
    </recommendedName>
</protein>
<accession>A0A1L9SSP6</accession>
<name>A0A1L9SSP6_9EURO</name>
<dbReference type="Pfam" id="PF13489">
    <property type="entry name" value="Methyltransf_23"/>
    <property type="match status" value="1"/>
</dbReference>
<gene>
    <name evidence="1" type="ORF">ASPZODRAFT_128840</name>
</gene>
<dbReference type="RefSeq" id="XP_022584725.1">
    <property type="nucleotide sequence ID" value="XM_022722126.1"/>
</dbReference>
<sequence length="345" mass="39297">MSEPMNDTSSEGQVSQVIEVDSNLDDNDSAYDGSVGNASDIGSVASNVFNYIYENGRRYHSYREGEYLLPNDDLEQDRLDLSHHIYRLLLGGALHLAPLENPLRILDIGTGTGIWAIDMADEYPGAEIIGNDLSPIQPAWVPPNCVFEIDDFEREWEYSRPFDFIHGRELEGFVRDYDRLFAQALQHLRPNGWLEMASFQVQSYSDDGTHRKAEYLERMNDALYAASRAFGKDMASISSWKARMRKAGFQNVREETYKLPLSPWPKDPRLKEVGHYHQINMLYALGAYTYALLTRALGWKKEEIEALLIGVRKELKDPNIHVYSKAWFVYGQKPGNGPGTVPFTS</sequence>
<dbReference type="OrthoDB" id="2013972at2759"/>
<dbReference type="SUPFAM" id="SSF53335">
    <property type="entry name" value="S-adenosyl-L-methionine-dependent methyltransferases"/>
    <property type="match status" value="1"/>
</dbReference>
<organism evidence="1 2">
    <name type="scientific">Penicilliopsis zonata CBS 506.65</name>
    <dbReference type="NCBI Taxonomy" id="1073090"/>
    <lineage>
        <taxon>Eukaryota</taxon>
        <taxon>Fungi</taxon>
        <taxon>Dikarya</taxon>
        <taxon>Ascomycota</taxon>
        <taxon>Pezizomycotina</taxon>
        <taxon>Eurotiomycetes</taxon>
        <taxon>Eurotiomycetidae</taxon>
        <taxon>Eurotiales</taxon>
        <taxon>Aspergillaceae</taxon>
        <taxon>Penicilliopsis</taxon>
    </lineage>
</organism>
<keyword evidence="2" id="KW-1185">Reference proteome</keyword>
<dbReference type="InterPro" id="IPR029063">
    <property type="entry name" value="SAM-dependent_MTases_sf"/>
</dbReference>
<proteinExistence type="predicted"/>
<dbReference type="PANTHER" id="PTHR43591">
    <property type="entry name" value="METHYLTRANSFERASE"/>
    <property type="match status" value="1"/>
</dbReference>
<dbReference type="GO" id="GO:0008168">
    <property type="term" value="F:methyltransferase activity"/>
    <property type="evidence" value="ECO:0007669"/>
    <property type="project" value="TreeGrafter"/>
</dbReference>
<dbReference type="Gene3D" id="3.40.50.150">
    <property type="entry name" value="Vaccinia Virus protein VP39"/>
    <property type="match status" value="1"/>
</dbReference>
<dbReference type="Proteomes" id="UP000184188">
    <property type="component" value="Unassembled WGS sequence"/>
</dbReference>
<dbReference type="AlphaFoldDB" id="A0A1L9SSP6"/>
<dbReference type="EMBL" id="KV878337">
    <property type="protein sequence ID" value="OJJ50215.1"/>
    <property type="molecule type" value="Genomic_DNA"/>
</dbReference>
<dbReference type="CDD" id="cd02440">
    <property type="entry name" value="AdoMet_MTases"/>
    <property type="match status" value="1"/>
</dbReference>